<organism evidence="1 2">
    <name type="scientific">Armillaria luteobubalina</name>
    <dbReference type="NCBI Taxonomy" id="153913"/>
    <lineage>
        <taxon>Eukaryota</taxon>
        <taxon>Fungi</taxon>
        <taxon>Dikarya</taxon>
        <taxon>Basidiomycota</taxon>
        <taxon>Agaricomycotina</taxon>
        <taxon>Agaricomycetes</taxon>
        <taxon>Agaricomycetidae</taxon>
        <taxon>Agaricales</taxon>
        <taxon>Marasmiineae</taxon>
        <taxon>Physalacriaceae</taxon>
        <taxon>Armillaria</taxon>
    </lineage>
</organism>
<comment type="caution">
    <text evidence="1">The sequence shown here is derived from an EMBL/GenBank/DDBJ whole genome shotgun (WGS) entry which is preliminary data.</text>
</comment>
<proteinExistence type="predicted"/>
<name>A0AA39UU90_9AGAR</name>
<accession>A0AA39UU90</accession>
<dbReference type="Proteomes" id="UP001175228">
    <property type="component" value="Unassembled WGS sequence"/>
</dbReference>
<protein>
    <submittedName>
        <fullName evidence="1">Uncharacterized protein</fullName>
    </submittedName>
</protein>
<keyword evidence="2" id="KW-1185">Reference proteome</keyword>
<sequence length="225" mass="24973">MQTGARSAPGIDVTDIIPGQKNNVKHMLQVVLNAMNSTRLASTETGAASIGPSVVSKVLTPHHLFDEIQCPGRLLNFLQPTNWFPSITRPTKTLAITMLDRIAHTNEEFMALIKCQPRAYADRLVRSFFATVTMDTPEGDDSEICKQITKIGEFIDVVNKHEATILNTAGVGQELAEAHKYRDCMEEVQKWLEDILCGIMEGVDVLVETHKSRGLLYQNVVHTVT</sequence>
<gene>
    <name evidence="1" type="ORF">EDD18DRAFT_1108313</name>
</gene>
<dbReference type="EMBL" id="JAUEPU010000026">
    <property type="protein sequence ID" value="KAK0493095.1"/>
    <property type="molecule type" value="Genomic_DNA"/>
</dbReference>
<evidence type="ECO:0000313" key="2">
    <source>
        <dbReference type="Proteomes" id="UP001175228"/>
    </source>
</evidence>
<dbReference type="AlphaFoldDB" id="A0AA39UU90"/>
<reference evidence="1" key="1">
    <citation type="submission" date="2023-06" db="EMBL/GenBank/DDBJ databases">
        <authorList>
            <consortium name="Lawrence Berkeley National Laboratory"/>
            <person name="Ahrendt S."/>
            <person name="Sahu N."/>
            <person name="Indic B."/>
            <person name="Wong-Bajracharya J."/>
            <person name="Merenyi Z."/>
            <person name="Ke H.-M."/>
            <person name="Monk M."/>
            <person name="Kocsube S."/>
            <person name="Drula E."/>
            <person name="Lipzen A."/>
            <person name="Balint B."/>
            <person name="Henrissat B."/>
            <person name="Andreopoulos B."/>
            <person name="Martin F.M."/>
            <person name="Harder C.B."/>
            <person name="Rigling D."/>
            <person name="Ford K.L."/>
            <person name="Foster G.D."/>
            <person name="Pangilinan J."/>
            <person name="Papanicolaou A."/>
            <person name="Barry K."/>
            <person name="LaButti K."/>
            <person name="Viragh M."/>
            <person name="Koriabine M."/>
            <person name="Yan M."/>
            <person name="Riley R."/>
            <person name="Champramary S."/>
            <person name="Plett K.L."/>
            <person name="Tsai I.J."/>
            <person name="Slot J."/>
            <person name="Sipos G."/>
            <person name="Plett J."/>
            <person name="Nagy L.G."/>
            <person name="Grigoriev I.V."/>
        </authorList>
    </citation>
    <scope>NUCLEOTIDE SEQUENCE</scope>
    <source>
        <strain evidence="1">HWK02</strain>
    </source>
</reference>
<evidence type="ECO:0000313" key="1">
    <source>
        <dbReference type="EMBL" id="KAK0493095.1"/>
    </source>
</evidence>